<feature type="signal peptide" evidence="1">
    <location>
        <begin position="1"/>
        <end position="22"/>
    </location>
</feature>
<reference evidence="3" key="1">
    <citation type="submission" date="2016-11" db="EMBL/GenBank/DDBJ databases">
        <authorList>
            <person name="Varghese N."/>
            <person name="Submissions S."/>
        </authorList>
    </citation>
    <scope>NUCLEOTIDE SEQUENCE [LARGE SCALE GENOMIC DNA]</scope>
    <source>
        <strain evidence="3">GAS401</strain>
    </source>
</reference>
<evidence type="ECO:0000313" key="2">
    <source>
        <dbReference type="EMBL" id="SHN83786.1"/>
    </source>
</evidence>
<gene>
    <name evidence="2" type="ORF">SAMN05444170_5634</name>
</gene>
<sequence>MYARAVAATALICALTCGAVSASPSKQRPVPPKPRETPMTFYVVNGAADACGHGCDSWIEVEGKVESDTATRFRAFLDRHHDRNLPIYFASPGGNLDQAIAMGTFLHGKSSIARVGRTMVQECGFEAQDSDVCVKLKQSGRELHGDLFTSGAICASACPYAFMGAAVHEIAPDAILAIHSPKVVLNFRGGQPDAIAIAAANQRGRERADRVASAYLAKMGIDAGLLALTRTIKFEDIHVLTRDEIARFGIDRREAVETPWRFESNALNSVRKIAVVKTPGDTSFRLLQWRVTCFNSDNFSFDFQRPTRAGALVAIAHGGGSPVYFNGPLSVGGGSSFEQWGMRLIHSRLESLVGQPQTEIIETSLASDGRSIPQTTRLSNEGWAHAMESLLASCPPARGAVIVHSSEAASK</sequence>
<dbReference type="SUPFAM" id="SSF52096">
    <property type="entry name" value="ClpP/crotonase"/>
    <property type="match status" value="1"/>
</dbReference>
<accession>A0A1M7ULL0</accession>
<dbReference type="AlphaFoldDB" id="A0A1M7ULL0"/>
<keyword evidence="1" id="KW-0732">Signal</keyword>
<proteinExistence type="predicted"/>
<dbReference type="Proteomes" id="UP000184096">
    <property type="component" value="Chromosome I"/>
</dbReference>
<feature type="chain" id="PRO_5012297249" evidence="1">
    <location>
        <begin position="23"/>
        <end position="411"/>
    </location>
</feature>
<evidence type="ECO:0000256" key="1">
    <source>
        <dbReference type="SAM" id="SignalP"/>
    </source>
</evidence>
<dbReference type="EMBL" id="LT670849">
    <property type="protein sequence ID" value="SHN83786.1"/>
    <property type="molecule type" value="Genomic_DNA"/>
</dbReference>
<keyword evidence="3" id="KW-1185">Reference proteome</keyword>
<dbReference type="InterPro" id="IPR029045">
    <property type="entry name" value="ClpP/crotonase-like_dom_sf"/>
</dbReference>
<evidence type="ECO:0000313" key="3">
    <source>
        <dbReference type="Proteomes" id="UP000184096"/>
    </source>
</evidence>
<protein>
    <submittedName>
        <fullName evidence="2">Uncharacterized protein</fullName>
    </submittedName>
</protein>
<name>A0A1M7ULL0_9BRAD</name>
<organism evidence="2 3">
    <name type="scientific">Bradyrhizobium erythrophlei</name>
    <dbReference type="NCBI Taxonomy" id="1437360"/>
    <lineage>
        <taxon>Bacteria</taxon>
        <taxon>Pseudomonadati</taxon>
        <taxon>Pseudomonadota</taxon>
        <taxon>Alphaproteobacteria</taxon>
        <taxon>Hyphomicrobiales</taxon>
        <taxon>Nitrobacteraceae</taxon>
        <taxon>Bradyrhizobium</taxon>
    </lineage>
</organism>